<proteinExistence type="predicted"/>
<reference evidence="2" key="1">
    <citation type="journal article" date="2024" name="IScience">
        <title>Strigolactones Initiate the Formation of Haustorium-like Structures in Castilleja.</title>
        <authorList>
            <person name="Buerger M."/>
            <person name="Peterson D."/>
            <person name="Chory J."/>
        </authorList>
    </citation>
    <scope>NUCLEOTIDE SEQUENCE [LARGE SCALE GENOMIC DNA]</scope>
</reference>
<comment type="caution">
    <text evidence="1">The sequence shown here is derived from an EMBL/GenBank/DDBJ whole genome shotgun (WGS) entry which is preliminary data.</text>
</comment>
<evidence type="ECO:0000313" key="1">
    <source>
        <dbReference type="EMBL" id="KAL3651923.1"/>
    </source>
</evidence>
<dbReference type="PANTHER" id="PTHR47908:SF2">
    <property type="entry name" value="TETRATRICOPEPTIDE REPEAT (TPR)-LIKE SUPERFAMILY PROTEIN"/>
    <property type="match status" value="1"/>
</dbReference>
<sequence length="444" mass="50091">MDSRFDCFQNSRCSWCRSDALDDHFFPKWKLQYCLPRETVDLLESMGMKYLLGAVLREEQGPISVAPPMNYGRGGGTRQRLVDGRLKVSGAAGLAGNSEMVTRRVSDSRWSHGGAKMSVDDEAMDLNKESMSKLLELDDVDVVSVANNFALKGPAQIMGCFACFDGGNKQWRREELRLASEQARAKAAEAAQKRCCNDDVGDADCGLFVMRHMLEIIKLDVCNSFEKGDVLGSVVEFDKAIEFDPRQRALAVLLCTLFIRFEEGAEQFRLDVAQNPNDTEESIWCFLCEAQLFGVDEARGRFLEVGTDRRPVMREAYRMFRDGGDPEKLVAAFSDGRESEYFYATLYAGLYYESQKKSGEAKLHLVAACKSPYGSSLMTTWHRLPRFIVIAETGCSVEKSTSPFVFSIPRQNISRPVLSMEEPYSSDDIDDVRKRWAEYFLEVI</sequence>
<dbReference type="Proteomes" id="UP001632038">
    <property type="component" value="Unassembled WGS sequence"/>
</dbReference>
<dbReference type="AlphaFoldDB" id="A0ABD3EBU9"/>
<evidence type="ECO:0000313" key="2">
    <source>
        <dbReference type="Proteomes" id="UP001632038"/>
    </source>
</evidence>
<keyword evidence="2" id="KW-1185">Reference proteome</keyword>
<dbReference type="EMBL" id="JAVIJP010000006">
    <property type="protein sequence ID" value="KAL3651923.1"/>
    <property type="molecule type" value="Genomic_DNA"/>
</dbReference>
<dbReference type="PANTHER" id="PTHR47908">
    <property type="match status" value="1"/>
</dbReference>
<organism evidence="1 2">
    <name type="scientific">Castilleja foliolosa</name>
    <dbReference type="NCBI Taxonomy" id="1961234"/>
    <lineage>
        <taxon>Eukaryota</taxon>
        <taxon>Viridiplantae</taxon>
        <taxon>Streptophyta</taxon>
        <taxon>Embryophyta</taxon>
        <taxon>Tracheophyta</taxon>
        <taxon>Spermatophyta</taxon>
        <taxon>Magnoliopsida</taxon>
        <taxon>eudicotyledons</taxon>
        <taxon>Gunneridae</taxon>
        <taxon>Pentapetalae</taxon>
        <taxon>asterids</taxon>
        <taxon>lamiids</taxon>
        <taxon>Lamiales</taxon>
        <taxon>Orobanchaceae</taxon>
        <taxon>Pedicularideae</taxon>
        <taxon>Castillejinae</taxon>
        <taxon>Castilleja</taxon>
    </lineage>
</organism>
<accession>A0ABD3EBU9</accession>
<dbReference type="InterPro" id="IPR011990">
    <property type="entry name" value="TPR-like_helical_dom_sf"/>
</dbReference>
<gene>
    <name evidence="1" type="ORF">CASFOL_004925</name>
</gene>
<name>A0ABD3EBU9_9LAMI</name>
<protein>
    <submittedName>
        <fullName evidence="1">Uncharacterized protein</fullName>
    </submittedName>
</protein>
<dbReference type="Gene3D" id="1.25.40.10">
    <property type="entry name" value="Tetratricopeptide repeat domain"/>
    <property type="match status" value="1"/>
</dbReference>